<proteinExistence type="predicted"/>
<dbReference type="EMBL" id="CP022530">
    <property type="protein sequence ID" value="ASP38993.1"/>
    <property type="molecule type" value="Genomic_DNA"/>
</dbReference>
<evidence type="ECO:0000313" key="2">
    <source>
        <dbReference type="EMBL" id="ASP38993.1"/>
    </source>
</evidence>
<keyword evidence="3" id="KW-1185">Reference proteome</keyword>
<dbReference type="Gene3D" id="2.130.10.30">
    <property type="entry name" value="Regulator of chromosome condensation 1/beta-lactamase-inhibitor protein II"/>
    <property type="match status" value="3"/>
</dbReference>
<dbReference type="RefSeq" id="WP_094060177.1">
    <property type="nucleotide sequence ID" value="NZ_CP022530.1"/>
</dbReference>
<gene>
    <name evidence="2" type="ORF">CHH28_10025</name>
</gene>
<dbReference type="PANTHER" id="PTHR45982:SF1">
    <property type="entry name" value="REGULATOR OF CHROMOSOME CONDENSATION"/>
    <property type="match status" value="1"/>
</dbReference>
<dbReference type="GO" id="GO:0005737">
    <property type="term" value="C:cytoplasm"/>
    <property type="evidence" value="ECO:0007669"/>
    <property type="project" value="TreeGrafter"/>
</dbReference>
<dbReference type="OrthoDB" id="238206at2"/>
<dbReference type="InterPro" id="IPR009091">
    <property type="entry name" value="RCC1/BLIP-II"/>
</dbReference>
<dbReference type="SUPFAM" id="SSF50985">
    <property type="entry name" value="RCC1/BLIP-II"/>
    <property type="match status" value="1"/>
</dbReference>
<accession>A0A222FL97</accession>
<evidence type="ECO:0000256" key="1">
    <source>
        <dbReference type="SAM" id="MobiDB-lite"/>
    </source>
</evidence>
<reference evidence="2 3" key="1">
    <citation type="submission" date="2017-07" db="EMBL/GenBank/DDBJ databases">
        <title>Annotated genome sequence of Bacterioplanes sanyensis isolated from Red Sea.</title>
        <authorList>
            <person name="Rehman Z.U."/>
        </authorList>
    </citation>
    <scope>NUCLEOTIDE SEQUENCE [LARGE SCALE GENOMIC DNA]</scope>
    <source>
        <strain evidence="2 3">NV9</strain>
    </source>
</reference>
<evidence type="ECO:0000313" key="3">
    <source>
        <dbReference type="Proteomes" id="UP000202440"/>
    </source>
</evidence>
<dbReference type="PANTHER" id="PTHR45982">
    <property type="entry name" value="REGULATOR OF CHROMOSOME CONDENSATION"/>
    <property type="match status" value="1"/>
</dbReference>
<name>A0A222FL97_9GAMM</name>
<dbReference type="KEGG" id="bsan:CHH28_10025"/>
<dbReference type="Pfam" id="PF13540">
    <property type="entry name" value="RCC1_2"/>
    <property type="match status" value="1"/>
</dbReference>
<organism evidence="2 3">
    <name type="scientific">Bacterioplanes sanyensis</name>
    <dbReference type="NCBI Taxonomy" id="1249553"/>
    <lineage>
        <taxon>Bacteria</taxon>
        <taxon>Pseudomonadati</taxon>
        <taxon>Pseudomonadota</taxon>
        <taxon>Gammaproteobacteria</taxon>
        <taxon>Oceanospirillales</taxon>
        <taxon>Oceanospirillaceae</taxon>
        <taxon>Bacterioplanes</taxon>
    </lineage>
</organism>
<protein>
    <recommendedName>
        <fullName evidence="4">Chromosome condensation regulator RCC1</fullName>
    </recommendedName>
</protein>
<evidence type="ECO:0008006" key="4">
    <source>
        <dbReference type="Google" id="ProtNLM"/>
    </source>
</evidence>
<dbReference type="AlphaFoldDB" id="A0A222FL97"/>
<dbReference type="PROSITE" id="PS51257">
    <property type="entry name" value="PROKAR_LIPOPROTEIN"/>
    <property type="match status" value="1"/>
</dbReference>
<dbReference type="GO" id="GO:0005085">
    <property type="term" value="F:guanyl-nucleotide exchange factor activity"/>
    <property type="evidence" value="ECO:0007669"/>
    <property type="project" value="TreeGrafter"/>
</dbReference>
<feature type="compositionally biased region" description="Low complexity" evidence="1">
    <location>
        <begin position="24"/>
        <end position="41"/>
    </location>
</feature>
<feature type="region of interest" description="Disordered" evidence="1">
    <location>
        <begin position="19"/>
        <end position="54"/>
    </location>
</feature>
<sequence>MRFTLLALSVAASIISGCGGSGSGSSSDPVTVDPDPVTVEPEPTPPIDNTPTTNSSIFRELVGGGVHMCGITPDDALYCWGEDAVGETGIAQNVEKRSLRPTKVADLPPLKQVVADFGRTCAVDEANLVWCLGIGRNGWGDDASERDIPMQPYQMFELAQIDRLAMSQDAVCAQQLGASMYCWGNNADNNLNVASDSTYVVFPSEFTWGDLDKSSSVAMASGSTCLLPESGIPYCFGYNHNAGLGTGSENDHIVTPEPVVMPDNIQFSEVVAGFGYFCGVSQDKEVYCWGYYGESSDNNVELIKAPKKVDAIDNVESLTAGYNGGCALTSSGQVKCFGGNETGQLLRQRSSSGWVNEAVTIPLPGKAVALASSEYFNCAIGDEAFDGDVICWGDIASEDYLNPDPDVDRNYFGTIRLEKAIHP</sequence>
<dbReference type="InterPro" id="IPR051553">
    <property type="entry name" value="Ran_GTPase-activating"/>
</dbReference>
<dbReference type="Proteomes" id="UP000202440">
    <property type="component" value="Chromosome"/>
</dbReference>